<organism evidence="3 4">
    <name type="scientific">Glonium stellatum</name>
    <dbReference type="NCBI Taxonomy" id="574774"/>
    <lineage>
        <taxon>Eukaryota</taxon>
        <taxon>Fungi</taxon>
        <taxon>Dikarya</taxon>
        <taxon>Ascomycota</taxon>
        <taxon>Pezizomycotina</taxon>
        <taxon>Dothideomycetes</taxon>
        <taxon>Pleosporomycetidae</taxon>
        <taxon>Gloniales</taxon>
        <taxon>Gloniaceae</taxon>
        <taxon>Glonium</taxon>
    </lineage>
</organism>
<dbReference type="InterPro" id="IPR007526">
    <property type="entry name" value="SWIRM"/>
</dbReference>
<dbReference type="PROSITE" id="PS50181">
    <property type="entry name" value="FBOX"/>
    <property type="match status" value="1"/>
</dbReference>
<dbReference type="Proteomes" id="UP000250140">
    <property type="component" value="Unassembled WGS sequence"/>
</dbReference>
<name>A0A8E2EPB6_9PEZI</name>
<proteinExistence type="predicted"/>
<feature type="domain" description="F-box" evidence="1">
    <location>
        <begin position="1"/>
        <end position="47"/>
    </location>
</feature>
<evidence type="ECO:0000259" key="1">
    <source>
        <dbReference type="PROSITE" id="PS50181"/>
    </source>
</evidence>
<protein>
    <recommendedName>
        <fullName evidence="5">F-box domain-containing protein</fullName>
    </recommendedName>
</protein>
<dbReference type="CDD" id="cd09917">
    <property type="entry name" value="F-box_SF"/>
    <property type="match status" value="1"/>
</dbReference>
<gene>
    <name evidence="3" type="ORF">AOQ84DRAFT_434385</name>
</gene>
<reference evidence="3 4" key="1">
    <citation type="journal article" date="2016" name="Nat. Commun.">
        <title>Ectomycorrhizal ecology is imprinted in the genome of the dominant symbiotic fungus Cenococcum geophilum.</title>
        <authorList>
            <consortium name="DOE Joint Genome Institute"/>
            <person name="Peter M."/>
            <person name="Kohler A."/>
            <person name="Ohm R.A."/>
            <person name="Kuo A."/>
            <person name="Krutzmann J."/>
            <person name="Morin E."/>
            <person name="Arend M."/>
            <person name="Barry K.W."/>
            <person name="Binder M."/>
            <person name="Choi C."/>
            <person name="Clum A."/>
            <person name="Copeland A."/>
            <person name="Grisel N."/>
            <person name="Haridas S."/>
            <person name="Kipfer T."/>
            <person name="LaButti K."/>
            <person name="Lindquist E."/>
            <person name="Lipzen A."/>
            <person name="Maire R."/>
            <person name="Meier B."/>
            <person name="Mihaltcheva S."/>
            <person name="Molinier V."/>
            <person name="Murat C."/>
            <person name="Poggeler S."/>
            <person name="Quandt C.A."/>
            <person name="Sperisen C."/>
            <person name="Tritt A."/>
            <person name="Tisserant E."/>
            <person name="Crous P.W."/>
            <person name="Henrissat B."/>
            <person name="Nehls U."/>
            <person name="Egli S."/>
            <person name="Spatafora J.W."/>
            <person name="Grigoriev I.V."/>
            <person name="Martin F.M."/>
        </authorList>
    </citation>
    <scope>NUCLEOTIDE SEQUENCE [LARGE SCALE GENOMIC DNA]</scope>
    <source>
        <strain evidence="3 4">CBS 207.34</strain>
    </source>
</reference>
<dbReference type="OrthoDB" id="3226064at2759"/>
<evidence type="ECO:0008006" key="5">
    <source>
        <dbReference type="Google" id="ProtNLM"/>
    </source>
</evidence>
<dbReference type="PROSITE" id="PS50934">
    <property type="entry name" value="SWIRM"/>
    <property type="match status" value="1"/>
</dbReference>
<dbReference type="InterPro" id="IPR001810">
    <property type="entry name" value="F-box_dom"/>
</dbReference>
<dbReference type="Gene3D" id="1.20.1280.50">
    <property type="match status" value="1"/>
</dbReference>
<sequence>MLMELAPELLENILSFLQPHGLVSFGSTCRMANAFIWPTNQVLWRSAFLQIFDDPHDAWKSLLPTARAANSDRETQWDWYCELRRRLLAFKVIREETANTIIDIFETTPSSGVHLRQTQQGASLNLDFLDRCLNSQSHGSIIHDFHRGIESLSMPLEGIPGLNRPLTRSMVPRQRVPESASRLHVFYGSTKREQGSNNAKASARGVVYDWAVTGPEADYGPFRKDKSGLINWQVLEAVSSLMIRNFETVKVDHLRTPTGFRYNLPNIIPKNSLPDDWAGVCNAWIGTYAFLDYRDLVHYNFAHQPGHPQGPGLDTYQEACGDLMQLQLKLDQDGKLKDDWRLRTTLPVCEDLPMLYFSGTSGGHRSRRPLIAVRGTVSLLPGGRQVRWRFLISYGGADQWQLEGVQPGGIRSGGIFGLWTHCDHEENAPVGPFCYFPLELYCKDHSYGA</sequence>
<dbReference type="AlphaFoldDB" id="A0A8E2EPB6"/>
<feature type="domain" description="SWIRM" evidence="2">
    <location>
        <begin position="1"/>
        <end position="34"/>
    </location>
</feature>
<accession>A0A8E2EPB6</accession>
<evidence type="ECO:0000259" key="2">
    <source>
        <dbReference type="PROSITE" id="PS50934"/>
    </source>
</evidence>
<dbReference type="SUPFAM" id="SSF81383">
    <property type="entry name" value="F-box domain"/>
    <property type="match status" value="1"/>
</dbReference>
<dbReference type="GO" id="GO:0010468">
    <property type="term" value="P:regulation of gene expression"/>
    <property type="evidence" value="ECO:0007669"/>
    <property type="project" value="UniProtKB-ARBA"/>
</dbReference>
<evidence type="ECO:0000313" key="4">
    <source>
        <dbReference type="Proteomes" id="UP000250140"/>
    </source>
</evidence>
<dbReference type="EMBL" id="KV750960">
    <property type="protein sequence ID" value="OCL02427.1"/>
    <property type="molecule type" value="Genomic_DNA"/>
</dbReference>
<evidence type="ECO:0000313" key="3">
    <source>
        <dbReference type="EMBL" id="OCL02427.1"/>
    </source>
</evidence>
<keyword evidence="4" id="KW-1185">Reference proteome</keyword>
<dbReference type="InterPro" id="IPR036047">
    <property type="entry name" value="F-box-like_dom_sf"/>
</dbReference>